<dbReference type="RefSeq" id="WP_144848733.1">
    <property type="nucleotide sequence ID" value="NZ_VNJI01000019.1"/>
</dbReference>
<keyword evidence="3" id="KW-1185">Reference proteome</keyword>
<evidence type="ECO:0000259" key="1">
    <source>
        <dbReference type="Pfam" id="PF22725"/>
    </source>
</evidence>
<dbReference type="Proteomes" id="UP000317036">
    <property type="component" value="Unassembled WGS sequence"/>
</dbReference>
<dbReference type="EMBL" id="VNJI01000019">
    <property type="protein sequence ID" value="TVY08894.1"/>
    <property type="molecule type" value="Genomic_DNA"/>
</dbReference>
<accession>A0A559K9U5</accession>
<dbReference type="AlphaFoldDB" id="A0A559K9U5"/>
<sequence>MKNRYFSIIGCRHGHIEKFIQEMIELGYRCAGIYEGDEPSLAIALSNKYDIPFVTELEPVLAPGVSIVGTSAINHQKIELIEVCESLGKHIMLDKPLVTSRVGLNRLEAVLERNAIQVGLLLTSRDRRSIVMLKQKIDEGYLGDIVSITMRKPHKLTPSKRAPWHFSKEQNGGIIVDLLIHDFDLLRWLTGKEIAQTSSMMSKTILPEYPEFYDTAAVQVRLEGNVLAQLYTDWHTPEQCWTFGDGRIFVTGTKGSAELRLLGDPAIGREELMFAMTHEEKFHQVDLVEPSISVVEDFLQQIQGKPGLITHQDLLLASRAAIEADEQAVIWR</sequence>
<gene>
    <name evidence="2" type="ORF">FPZ49_16625</name>
</gene>
<dbReference type="Gene3D" id="3.30.360.10">
    <property type="entry name" value="Dihydrodipicolinate Reductase, domain 2"/>
    <property type="match status" value="1"/>
</dbReference>
<dbReference type="InterPro" id="IPR055170">
    <property type="entry name" value="GFO_IDH_MocA-like_dom"/>
</dbReference>
<dbReference type="SUPFAM" id="SSF51735">
    <property type="entry name" value="NAD(P)-binding Rossmann-fold domains"/>
    <property type="match status" value="1"/>
</dbReference>
<dbReference type="InterPro" id="IPR036291">
    <property type="entry name" value="NAD(P)-bd_dom_sf"/>
</dbReference>
<protein>
    <submittedName>
        <fullName evidence="2">Gfo/Idh/MocA family oxidoreductase</fullName>
    </submittedName>
</protein>
<dbReference type="OrthoDB" id="9768836at2"/>
<dbReference type="SUPFAM" id="SSF55347">
    <property type="entry name" value="Glyceraldehyde-3-phosphate dehydrogenase-like, C-terminal domain"/>
    <property type="match status" value="1"/>
</dbReference>
<feature type="domain" description="GFO/IDH/MocA-like oxidoreductase" evidence="1">
    <location>
        <begin position="132"/>
        <end position="258"/>
    </location>
</feature>
<proteinExistence type="predicted"/>
<dbReference type="Gene3D" id="3.40.50.720">
    <property type="entry name" value="NAD(P)-binding Rossmann-like Domain"/>
    <property type="match status" value="1"/>
</dbReference>
<name>A0A559K9U5_9BACL</name>
<dbReference type="PANTHER" id="PTHR43377:SF1">
    <property type="entry name" value="BILIVERDIN REDUCTASE A"/>
    <property type="match status" value="1"/>
</dbReference>
<reference evidence="2 3" key="1">
    <citation type="submission" date="2019-07" db="EMBL/GenBank/DDBJ databases">
        <authorList>
            <person name="Kim J."/>
        </authorList>
    </citation>
    <scope>NUCLEOTIDE SEQUENCE [LARGE SCALE GENOMIC DNA]</scope>
    <source>
        <strain evidence="2 3">JC52</strain>
    </source>
</reference>
<dbReference type="Pfam" id="PF22725">
    <property type="entry name" value="GFO_IDH_MocA_C3"/>
    <property type="match status" value="1"/>
</dbReference>
<organism evidence="2 3">
    <name type="scientific">Paenibacillus cremeus</name>
    <dbReference type="NCBI Taxonomy" id="2163881"/>
    <lineage>
        <taxon>Bacteria</taxon>
        <taxon>Bacillati</taxon>
        <taxon>Bacillota</taxon>
        <taxon>Bacilli</taxon>
        <taxon>Bacillales</taxon>
        <taxon>Paenibacillaceae</taxon>
        <taxon>Paenibacillus</taxon>
    </lineage>
</organism>
<dbReference type="PANTHER" id="PTHR43377">
    <property type="entry name" value="BILIVERDIN REDUCTASE A"/>
    <property type="match status" value="1"/>
</dbReference>
<comment type="caution">
    <text evidence="2">The sequence shown here is derived from an EMBL/GenBank/DDBJ whole genome shotgun (WGS) entry which is preliminary data.</text>
</comment>
<dbReference type="InterPro" id="IPR051450">
    <property type="entry name" value="Gfo/Idh/MocA_Oxidoreductases"/>
</dbReference>
<evidence type="ECO:0000313" key="3">
    <source>
        <dbReference type="Proteomes" id="UP000317036"/>
    </source>
</evidence>
<evidence type="ECO:0000313" key="2">
    <source>
        <dbReference type="EMBL" id="TVY08894.1"/>
    </source>
</evidence>